<dbReference type="HOGENOM" id="CLU_3289885_0_0_9"/>
<dbReference type="Proteomes" id="UP000016608">
    <property type="component" value="Unassembled WGS sequence"/>
</dbReference>
<organism evidence="2 3">
    <name type="scientific">Eubacterium ramulus ATCC 29099</name>
    <dbReference type="NCBI Taxonomy" id="1256908"/>
    <lineage>
        <taxon>Bacteria</taxon>
        <taxon>Bacillati</taxon>
        <taxon>Bacillota</taxon>
        <taxon>Clostridia</taxon>
        <taxon>Eubacteriales</taxon>
        <taxon>Eubacteriaceae</taxon>
        <taxon>Eubacterium</taxon>
    </lineage>
</organism>
<comment type="caution">
    <text evidence="2">The sequence shown here is derived from an EMBL/GenBank/DDBJ whole genome shotgun (WGS) entry which is preliminary data.</text>
</comment>
<proteinExistence type="predicted"/>
<evidence type="ECO:0000256" key="1">
    <source>
        <dbReference type="SAM" id="Phobius"/>
    </source>
</evidence>
<gene>
    <name evidence="2" type="ORF">HMPREF0373_03042</name>
</gene>
<evidence type="ECO:0000313" key="2">
    <source>
        <dbReference type="EMBL" id="ERK41846.1"/>
    </source>
</evidence>
<accession>U2PCG4</accession>
<keyword evidence="1" id="KW-0812">Transmembrane</keyword>
<protein>
    <submittedName>
        <fullName evidence="2">Uncharacterized protein</fullName>
    </submittedName>
</protein>
<feature type="transmembrane region" description="Helical" evidence="1">
    <location>
        <begin position="12"/>
        <end position="36"/>
    </location>
</feature>
<keyword evidence="3" id="KW-1185">Reference proteome</keyword>
<name>U2PCG4_EUBRA</name>
<evidence type="ECO:0000313" key="3">
    <source>
        <dbReference type="Proteomes" id="UP000016608"/>
    </source>
</evidence>
<dbReference type="AlphaFoldDB" id="U2PCG4"/>
<dbReference type="EMBL" id="AWVJ01000181">
    <property type="protein sequence ID" value="ERK41846.1"/>
    <property type="molecule type" value="Genomic_DNA"/>
</dbReference>
<keyword evidence="1" id="KW-1133">Transmembrane helix</keyword>
<sequence length="40" mass="4980">MQWLLCIKITYLCIFFQSFLILSVFLRLKIYVYAFFMHLL</sequence>
<reference evidence="2 3" key="1">
    <citation type="submission" date="2013-06" db="EMBL/GenBank/DDBJ databases">
        <authorList>
            <person name="Weinstock G."/>
            <person name="Sodergren E."/>
            <person name="Lobos E.A."/>
            <person name="Fulton L."/>
            <person name="Fulton R."/>
            <person name="Courtney L."/>
            <person name="Fronick C."/>
            <person name="O'Laughlin M."/>
            <person name="Godfrey J."/>
            <person name="Wilson R.M."/>
            <person name="Miner T."/>
            <person name="Farmer C."/>
            <person name="Delehaunty K."/>
            <person name="Cordes M."/>
            <person name="Minx P."/>
            <person name="Tomlinson C."/>
            <person name="Chen J."/>
            <person name="Wollam A."/>
            <person name="Pepin K.H."/>
            <person name="Bhonagiri V."/>
            <person name="Zhang X."/>
            <person name="Warren W."/>
            <person name="Mitreva M."/>
            <person name="Mardis E.R."/>
            <person name="Wilson R.K."/>
        </authorList>
    </citation>
    <scope>NUCLEOTIDE SEQUENCE [LARGE SCALE GENOMIC DNA]</scope>
    <source>
        <strain evidence="2 3">ATCC 29099</strain>
    </source>
</reference>
<keyword evidence="1" id="KW-0472">Membrane</keyword>